<dbReference type="InterPro" id="IPR027268">
    <property type="entry name" value="Peptidase_M4/M1_CTD_sf"/>
</dbReference>
<dbReference type="Pfam" id="PF11838">
    <property type="entry name" value="ERAP1_C"/>
    <property type="match status" value="2"/>
</dbReference>
<feature type="domain" description="ERAP1-like C-terminal" evidence="3">
    <location>
        <begin position="372"/>
        <end position="606"/>
    </location>
</feature>
<dbReference type="GO" id="GO:0008270">
    <property type="term" value="F:zinc ion binding"/>
    <property type="evidence" value="ECO:0007669"/>
    <property type="project" value="InterPro"/>
</dbReference>
<dbReference type="PANTHER" id="PTHR11533">
    <property type="entry name" value="PROTEASE M1 ZINC METALLOPROTEASE"/>
    <property type="match status" value="1"/>
</dbReference>
<dbReference type="GO" id="GO:0042277">
    <property type="term" value="F:peptide binding"/>
    <property type="evidence" value="ECO:0007669"/>
    <property type="project" value="TreeGrafter"/>
</dbReference>
<feature type="domain" description="Aminopeptidase N-like N-terminal" evidence="4">
    <location>
        <begin position="1"/>
        <end position="57"/>
    </location>
</feature>
<feature type="non-terminal residue" evidence="5">
    <location>
        <position position="1"/>
    </location>
</feature>
<evidence type="ECO:0000256" key="1">
    <source>
        <dbReference type="ARBA" id="ARBA00010136"/>
    </source>
</evidence>
<accession>A0A195CCD5</accession>
<evidence type="ECO:0000313" key="6">
    <source>
        <dbReference type="Proteomes" id="UP000078542"/>
    </source>
</evidence>
<evidence type="ECO:0000259" key="2">
    <source>
        <dbReference type="Pfam" id="PF01433"/>
    </source>
</evidence>
<dbReference type="EMBL" id="KQ977957">
    <property type="protein sequence ID" value="KYM98472.1"/>
    <property type="molecule type" value="Genomic_DNA"/>
</dbReference>
<dbReference type="InterPro" id="IPR045357">
    <property type="entry name" value="Aminopeptidase_N-like_N"/>
</dbReference>
<dbReference type="Gene3D" id="1.10.390.10">
    <property type="entry name" value="Neutral Protease Domain 2"/>
    <property type="match status" value="1"/>
</dbReference>
<dbReference type="PANTHER" id="PTHR11533:SF294">
    <property type="entry name" value="THYROTROPIN-RELEASING HORMONE-DEGRADING ECTOENZYME"/>
    <property type="match status" value="1"/>
</dbReference>
<feature type="domain" description="Peptidase M1 membrane alanine aminopeptidase" evidence="2">
    <location>
        <begin position="96"/>
        <end position="294"/>
    </location>
</feature>
<dbReference type="STRING" id="456900.A0A195CCD5"/>
<sequence length="841" mass="100711">LFPCWDERHLKTTFTISVKHPANFFALTNMPLRMLDSDDIEHNFKWAHFYTTPAISTSQVSIILCNFFHVNINNYIILWYRKSFSQTKSLFYAQQVMKNISFHLEYEFGGIKIPKIDHIVIPHFSYNITTKLGFVFHSERELIYHEELGHIMNRIEIARSITRKTAHQWFGDTLGPFWSNYWLHDGLATLFGDEIVAKILNNSQLIDLFVVQSQNEGLYFDSYFDRFPLFNTVSNIESIFNFPRYKVLIFLRMYRDLITDVVFRNGLRTYLHKLTFNSTSVSEFWSILRDLTKEYSCNFISWINFDQYPVVSWKQKNLLWSVLTYNSNSSNSGWWIPIRIMRNTTLPKVIKVWLTPQVQYKYFKGIPNNDAVMFDIQHAAYYRINYESKNWRRIGYYLKSGGYKNISVINCVKLIDDACHFLMTHQLNISIFSKLTRYLSHETNFVAWYPIVKMLERISDMILYSQNDTNFMKFKVKMKELLEDSMKNIGYNEISTEDDFLKNLRRELARWACIFEVPSCMEAAKMKLEESIEYPKQHKLEPEWRKWTYCNAFKILNSTTYYSWLLVYIREFIWPKNTTKNYIEYLACMEDTAVLYETYLFFLFNDWDLHMKKLNSAKQVIIPYIKAFYAIVSKGDKNDKIIQNLLLEHDLKSKKINRVILLILIINNIYSMERYNMILNNPQLIDLFVVQSQNEGLYFDSYFDRFPLFNTVSNIESIFNFPRYKAYYRINYESKNWRRIGYYLKSGGYKNISVINCVKLIDDACHFLMTHQLNISIFSKLTRYLSHETNFVAWYPIVKMLERISDMILYSQNDTNFMKFKVMTKIISDRYYFTEELLVIS</sequence>
<dbReference type="Pfam" id="PF17900">
    <property type="entry name" value="Peptidase_M1_N"/>
    <property type="match status" value="1"/>
</dbReference>
<dbReference type="SUPFAM" id="SSF55486">
    <property type="entry name" value="Metalloproteases ('zincins'), catalytic domain"/>
    <property type="match status" value="1"/>
</dbReference>
<dbReference type="InterPro" id="IPR042097">
    <property type="entry name" value="Aminopeptidase_N-like_N_sf"/>
</dbReference>
<dbReference type="InterPro" id="IPR014782">
    <property type="entry name" value="Peptidase_M1_dom"/>
</dbReference>
<keyword evidence="5" id="KW-0378">Hydrolase</keyword>
<reference evidence="5 6" key="1">
    <citation type="submission" date="2016-03" db="EMBL/GenBank/DDBJ databases">
        <title>Cyphomyrmex costatus WGS genome.</title>
        <authorList>
            <person name="Nygaard S."/>
            <person name="Hu H."/>
            <person name="Boomsma J."/>
            <person name="Zhang G."/>
        </authorList>
    </citation>
    <scope>NUCLEOTIDE SEQUENCE [LARGE SCALE GENOMIC DNA]</scope>
    <source>
        <strain evidence="5">MS0001</strain>
        <tissue evidence="5">Whole body</tissue>
    </source>
</reference>
<dbReference type="InterPro" id="IPR050344">
    <property type="entry name" value="Peptidase_M1_aminopeptidases"/>
</dbReference>
<dbReference type="GO" id="GO:0016020">
    <property type="term" value="C:membrane"/>
    <property type="evidence" value="ECO:0007669"/>
    <property type="project" value="TreeGrafter"/>
</dbReference>
<dbReference type="Pfam" id="PF01433">
    <property type="entry name" value="Peptidase_M1"/>
    <property type="match status" value="1"/>
</dbReference>
<name>A0A195CCD5_9HYME</name>
<protein>
    <submittedName>
        <fullName evidence="5">Aminopeptidase N</fullName>
    </submittedName>
</protein>
<dbReference type="Gene3D" id="1.25.50.20">
    <property type="match status" value="2"/>
</dbReference>
<gene>
    <name evidence="5" type="ORF">ALC62_10828</name>
</gene>
<keyword evidence="5" id="KW-0031">Aminopeptidase</keyword>
<keyword evidence="6" id="KW-1185">Reference proteome</keyword>
<dbReference type="Gene3D" id="2.60.40.1730">
    <property type="entry name" value="tricorn interacting facor f3 domain"/>
    <property type="match status" value="1"/>
</dbReference>
<evidence type="ECO:0000259" key="3">
    <source>
        <dbReference type="Pfam" id="PF11838"/>
    </source>
</evidence>
<dbReference type="GO" id="GO:0043171">
    <property type="term" value="P:peptide catabolic process"/>
    <property type="evidence" value="ECO:0007669"/>
    <property type="project" value="TreeGrafter"/>
</dbReference>
<dbReference type="GO" id="GO:0070006">
    <property type="term" value="F:metalloaminopeptidase activity"/>
    <property type="evidence" value="ECO:0007669"/>
    <property type="project" value="TreeGrafter"/>
</dbReference>
<dbReference type="SUPFAM" id="SSF63737">
    <property type="entry name" value="Leukotriene A4 hydrolase N-terminal domain"/>
    <property type="match status" value="1"/>
</dbReference>
<comment type="similarity">
    <text evidence="1">Belongs to the peptidase M1 family.</text>
</comment>
<dbReference type="InterPro" id="IPR024571">
    <property type="entry name" value="ERAP1-like_C_dom"/>
</dbReference>
<dbReference type="GO" id="GO:0005737">
    <property type="term" value="C:cytoplasm"/>
    <property type="evidence" value="ECO:0007669"/>
    <property type="project" value="TreeGrafter"/>
</dbReference>
<dbReference type="GO" id="GO:0005615">
    <property type="term" value="C:extracellular space"/>
    <property type="evidence" value="ECO:0007669"/>
    <property type="project" value="TreeGrafter"/>
</dbReference>
<dbReference type="Gene3D" id="2.60.40.1910">
    <property type="match status" value="1"/>
</dbReference>
<organism evidence="5 6">
    <name type="scientific">Cyphomyrmex costatus</name>
    <dbReference type="NCBI Taxonomy" id="456900"/>
    <lineage>
        <taxon>Eukaryota</taxon>
        <taxon>Metazoa</taxon>
        <taxon>Ecdysozoa</taxon>
        <taxon>Arthropoda</taxon>
        <taxon>Hexapoda</taxon>
        <taxon>Insecta</taxon>
        <taxon>Pterygota</taxon>
        <taxon>Neoptera</taxon>
        <taxon>Endopterygota</taxon>
        <taxon>Hymenoptera</taxon>
        <taxon>Apocrita</taxon>
        <taxon>Aculeata</taxon>
        <taxon>Formicoidea</taxon>
        <taxon>Formicidae</taxon>
        <taxon>Myrmicinae</taxon>
        <taxon>Cyphomyrmex</taxon>
    </lineage>
</organism>
<feature type="domain" description="ERAP1-like C-terminal" evidence="3">
    <location>
        <begin position="726"/>
        <end position="829"/>
    </location>
</feature>
<dbReference type="Proteomes" id="UP000078542">
    <property type="component" value="Unassembled WGS sequence"/>
</dbReference>
<keyword evidence="5" id="KW-0645">Protease</keyword>
<proteinExistence type="inferred from homology"/>
<dbReference type="GO" id="GO:0006508">
    <property type="term" value="P:proteolysis"/>
    <property type="evidence" value="ECO:0007669"/>
    <property type="project" value="TreeGrafter"/>
</dbReference>
<evidence type="ECO:0000259" key="4">
    <source>
        <dbReference type="Pfam" id="PF17900"/>
    </source>
</evidence>
<evidence type="ECO:0000313" key="5">
    <source>
        <dbReference type="EMBL" id="KYM98472.1"/>
    </source>
</evidence>
<dbReference type="AlphaFoldDB" id="A0A195CCD5"/>